<protein>
    <submittedName>
        <fullName evidence="1">Uncharacterized protein</fullName>
    </submittedName>
</protein>
<accession>A0AAE4CMB4</accession>
<dbReference type="RefSeq" id="WP_310275303.1">
    <property type="nucleotide sequence ID" value="NZ_JAVDXW010000001.1"/>
</dbReference>
<dbReference type="Proteomes" id="UP001180845">
    <property type="component" value="Unassembled WGS sequence"/>
</dbReference>
<name>A0AAE4CMB4_9ACTN</name>
<comment type="caution">
    <text evidence="1">The sequence shown here is derived from an EMBL/GenBank/DDBJ whole genome shotgun (WGS) entry which is preliminary data.</text>
</comment>
<gene>
    <name evidence="1" type="ORF">JOF55_003356</name>
</gene>
<dbReference type="AlphaFoldDB" id="A0AAE4CMB4"/>
<proteinExistence type="predicted"/>
<evidence type="ECO:0000313" key="1">
    <source>
        <dbReference type="EMBL" id="MDR7303175.1"/>
    </source>
</evidence>
<keyword evidence="2" id="KW-1185">Reference proteome</keyword>
<sequence length="75" mass="7857">MAGVPFFWSVAPDGRGPTELVAYRLERGGSTPELTAKADEIPVTITASPAPVEIDVAALRVRTGPSLTARRGDPP</sequence>
<dbReference type="EMBL" id="JAVDXW010000001">
    <property type="protein sequence ID" value="MDR7303175.1"/>
    <property type="molecule type" value="Genomic_DNA"/>
</dbReference>
<organism evidence="1 2">
    <name type="scientific">Haloactinomyces albus</name>
    <dbReference type="NCBI Taxonomy" id="1352928"/>
    <lineage>
        <taxon>Bacteria</taxon>
        <taxon>Bacillati</taxon>
        <taxon>Actinomycetota</taxon>
        <taxon>Actinomycetes</taxon>
        <taxon>Actinopolysporales</taxon>
        <taxon>Actinopolysporaceae</taxon>
        <taxon>Haloactinomyces</taxon>
    </lineage>
</organism>
<reference evidence="1" key="1">
    <citation type="submission" date="2023-07" db="EMBL/GenBank/DDBJ databases">
        <title>Sequencing the genomes of 1000 actinobacteria strains.</title>
        <authorList>
            <person name="Klenk H.-P."/>
        </authorList>
    </citation>
    <scope>NUCLEOTIDE SEQUENCE</scope>
    <source>
        <strain evidence="1">DSM 45977</strain>
    </source>
</reference>
<evidence type="ECO:0000313" key="2">
    <source>
        <dbReference type="Proteomes" id="UP001180845"/>
    </source>
</evidence>